<dbReference type="Proteomes" id="UP000054279">
    <property type="component" value="Unassembled WGS sequence"/>
</dbReference>
<dbReference type="SUPFAM" id="SSF53098">
    <property type="entry name" value="Ribonuclease H-like"/>
    <property type="match status" value="1"/>
</dbReference>
<dbReference type="InterPro" id="IPR012337">
    <property type="entry name" value="RNaseH-like_sf"/>
</dbReference>
<evidence type="ECO:0000313" key="10">
    <source>
        <dbReference type="Proteomes" id="UP000054279"/>
    </source>
</evidence>
<keyword evidence="5" id="KW-0479">Metal-binding</keyword>
<dbReference type="InterPro" id="IPR002156">
    <property type="entry name" value="RNaseH_domain"/>
</dbReference>
<evidence type="ECO:0000256" key="6">
    <source>
        <dbReference type="ARBA" id="ARBA00022759"/>
    </source>
</evidence>
<evidence type="ECO:0000256" key="3">
    <source>
        <dbReference type="ARBA" id="ARBA00012180"/>
    </source>
</evidence>
<evidence type="ECO:0000256" key="2">
    <source>
        <dbReference type="ARBA" id="ARBA00005300"/>
    </source>
</evidence>
<dbReference type="PANTHER" id="PTHR10642">
    <property type="entry name" value="RIBONUCLEASE H1"/>
    <property type="match status" value="1"/>
</dbReference>
<evidence type="ECO:0000256" key="4">
    <source>
        <dbReference type="ARBA" id="ARBA00022722"/>
    </source>
</evidence>
<comment type="similarity">
    <text evidence="2">Belongs to the RNase H family.</text>
</comment>
<evidence type="ECO:0000256" key="1">
    <source>
        <dbReference type="ARBA" id="ARBA00000077"/>
    </source>
</evidence>
<keyword evidence="4" id="KW-0540">Nuclease</keyword>
<organism evidence="9 10">
    <name type="scientific">Sphaerobolus stellatus (strain SS14)</name>
    <dbReference type="NCBI Taxonomy" id="990650"/>
    <lineage>
        <taxon>Eukaryota</taxon>
        <taxon>Fungi</taxon>
        <taxon>Dikarya</taxon>
        <taxon>Basidiomycota</taxon>
        <taxon>Agaricomycotina</taxon>
        <taxon>Agaricomycetes</taxon>
        <taxon>Phallomycetidae</taxon>
        <taxon>Geastrales</taxon>
        <taxon>Sphaerobolaceae</taxon>
        <taxon>Sphaerobolus</taxon>
    </lineage>
</organism>
<dbReference type="EC" id="3.1.26.4" evidence="3"/>
<dbReference type="InterPro" id="IPR036397">
    <property type="entry name" value="RNaseH_sf"/>
</dbReference>
<evidence type="ECO:0000313" key="9">
    <source>
        <dbReference type="EMBL" id="KIJ41166.1"/>
    </source>
</evidence>
<dbReference type="HOGENOM" id="CLU_030894_7_1_1"/>
<dbReference type="InterPro" id="IPR050092">
    <property type="entry name" value="RNase_H"/>
</dbReference>
<accession>A0A0C9VSW5</accession>
<dbReference type="OrthoDB" id="245563at2759"/>
<keyword evidence="6" id="KW-0255">Endonuclease</keyword>
<gene>
    <name evidence="9" type="ORF">M422DRAFT_172567</name>
</gene>
<dbReference type="CDD" id="cd09280">
    <property type="entry name" value="RNase_HI_eukaryote_like"/>
    <property type="match status" value="1"/>
</dbReference>
<dbReference type="PROSITE" id="PS50879">
    <property type="entry name" value="RNASE_H_1"/>
    <property type="match status" value="1"/>
</dbReference>
<dbReference type="GO" id="GO:0046872">
    <property type="term" value="F:metal ion binding"/>
    <property type="evidence" value="ECO:0007669"/>
    <property type="project" value="UniProtKB-KW"/>
</dbReference>
<protein>
    <recommendedName>
        <fullName evidence="3">ribonuclease H</fullName>
        <ecNumber evidence="3">3.1.26.4</ecNumber>
    </recommendedName>
</protein>
<name>A0A0C9VSW5_SPHS4</name>
<dbReference type="PANTHER" id="PTHR10642:SF26">
    <property type="entry name" value="RIBONUCLEASE H1"/>
    <property type="match status" value="1"/>
</dbReference>
<evidence type="ECO:0000256" key="7">
    <source>
        <dbReference type="ARBA" id="ARBA00022801"/>
    </source>
</evidence>
<dbReference type="GO" id="GO:0043137">
    <property type="term" value="P:DNA replication, removal of RNA primer"/>
    <property type="evidence" value="ECO:0007669"/>
    <property type="project" value="TreeGrafter"/>
</dbReference>
<dbReference type="FunFam" id="3.30.420.10:FF:000115">
    <property type="entry name" value="Ribonuclease H"/>
    <property type="match status" value="1"/>
</dbReference>
<dbReference type="AlphaFoldDB" id="A0A0C9VSW5"/>
<evidence type="ECO:0000256" key="5">
    <source>
        <dbReference type="ARBA" id="ARBA00022723"/>
    </source>
</evidence>
<proteinExistence type="inferred from homology"/>
<dbReference type="GO" id="GO:0003676">
    <property type="term" value="F:nucleic acid binding"/>
    <property type="evidence" value="ECO:0007669"/>
    <property type="project" value="InterPro"/>
</dbReference>
<keyword evidence="10" id="KW-1185">Reference proteome</keyword>
<dbReference type="GO" id="GO:0004523">
    <property type="term" value="F:RNA-DNA hybrid ribonuclease activity"/>
    <property type="evidence" value="ECO:0007669"/>
    <property type="project" value="UniProtKB-EC"/>
</dbReference>
<evidence type="ECO:0000259" key="8">
    <source>
        <dbReference type="PROSITE" id="PS50879"/>
    </source>
</evidence>
<comment type="catalytic activity">
    <reaction evidence="1">
        <text>Endonucleolytic cleavage to 5'-phosphomonoester.</text>
        <dbReference type="EC" id="3.1.26.4"/>
    </reaction>
</comment>
<feature type="domain" description="RNase H type-1" evidence="8">
    <location>
        <begin position="7"/>
        <end position="157"/>
    </location>
</feature>
<keyword evidence="7" id="KW-0378">Hydrolase</keyword>
<dbReference type="Gene3D" id="3.30.420.10">
    <property type="entry name" value="Ribonuclease H-like superfamily/Ribonuclease H"/>
    <property type="match status" value="1"/>
</dbReference>
<sequence>MPQIQDESGWEVVYTDGACQGNGQKGAVAGIGVWWGNNDSRNVAERCPGAQTNNRAELIAIIRALELAPKGIKQLLIKTDSVYSIKCIQEWMPAWRGRGWKTSDGNPVKNKEIIMYLAHLLDEYGRRRQLVHLQHVRGHAGEMGNEGADGLAGLGATMPAQPDRDWTIPPDEDPRVMGKDTVVKCKV</sequence>
<dbReference type="EMBL" id="KN837138">
    <property type="protein sequence ID" value="KIJ41166.1"/>
    <property type="molecule type" value="Genomic_DNA"/>
</dbReference>
<dbReference type="Pfam" id="PF00075">
    <property type="entry name" value="RNase_H"/>
    <property type="match status" value="1"/>
</dbReference>
<reference evidence="9 10" key="1">
    <citation type="submission" date="2014-06" db="EMBL/GenBank/DDBJ databases">
        <title>Evolutionary Origins and Diversification of the Mycorrhizal Mutualists.</title>
        <authorList>
            <consortium name="DOE Joint Genome Institute"/>
            <consortium name="Mycorrhizal Genomics Consortium"/>
            <person name="Kohler A."/>
            <person name="Kuo A."/>
            <person name="Nagy L.G."/>
            <person name="Floudas D."/>
            <person name="Copeland A."/>
            <person name="Barry K.W."/>
            <person name="Cichocki N."/>
            <person name="Veneault-Fourrey C."/>
            <person name="LaButti K."/>
            <person name="Lindquist E.A."/>
            <person name="Lipzen A."/>
            <person name="Lundell T."/>
            <person name="Morin E."/>
            <person name="Murat C."/>
            <person name="Riley R."/>
            <person name="Ohm R."/>
            <person name="Sun H."/>
            <person name="Tunlid A."/>
            <person name="Henrissat B."/>
            <person name="Grigoriev I.V."/>
            <person name="Hibbett D.S."/>
            <person name="Martin F."/>
        </authorList>
    </citation>
    <scope>NUCLEOTIDE SEQUENCE [LARGE SCALE GENOMIC DNA]</scope>
    <source>
        <strain evidence="9 10">SS14</strain>
    </source>
</reference>